<name>A0A218P3W8_THECE</name>
<organism evidence="1 2">
    <name type="scientific">Thermococcus celer Vu 13 = JCM 8558</name>
    <dbReference type="NCBI Taxonomy" id="1293037"/>
    <lineage>
        <taxon>Archaea</taxon>
        <taxon>Methanobacteriati</taxon>
        <taxon>Methanobacteriota</taxon>
        <taxon>Thermococci</taxon>
        <taxon>Thermococcales</taxon>
        <taxon>Thermococcaceae</taxon>
        <taxon>Thermococcus</taxon>
    </lineage>
</organism>
<dbReference type="Proteomes" id="UP000197156">
    <property type="component" value="Chromosome"/>
</dbReference>
<protein>
    <submittedName>
        <fullName evidence="1">Uncharacterized protein</fullName>
    </submittedName>
</protein>
<evidence type="ECO:0000313" key="1">
    <source>
        <dbReference type="EMBL" id="ASI99634.1"/>
    </source>
</evidence>
<evidence type="ECO:0000313" key="2">
    <source>
        <dbReference type="Proteomes" id="UP000197156"/>
    </source>
</evidence>
<keyword evidence="2" id="KW-1185">Reference proteome</keyword>
<accession>A0A218P3W8</accession>
<dbReference type="EMBL" id="CP014854">
    <property type="protein sequence ID" value="ASI99634.1"/>
    <property type="molecule type" value="Genomic_DNA"/>
</dbReference>
<sequence>MRFVTKSEEVRRALLEGLKKAGIKFELSERPGYEAFVGYMLEGTLEEIGAQIGVIEGADRDALKEGFLSFKESLNHLLEHLKVGEKVEILIREGPWVAELLDQLARNGAIEQDGDVLKLREGVDVTKLRFEFKFPFNLVHSPESTEKIARQFVLTDLTMEYEFEILELDIGKINTLGKIAAPYFPEDYLLRVYFALIGRSILAGEILKALGDKRVPEEDLINGFIRVAPISIPTEKGTLVINYSREAIEETLRFLKRMGYVEVKAGKVKKLRDLV</sequence>
<gene>
    <name evidence="1" type="ORF">A3L02_08720</name>
</gene>
<dbReference type="GeneID" id="33324841"/>
<dbReference type="RefSeq" id="WP_088863553.1">
    <property type="nucleotide sequence ID" value="NZ_CP014854.1"/>
</dbReference>
<dbReference type="AlphaFoldDB" id="A0A218P3W8"/>
<dbReference type="KEGG" id="tce:A3L02_08720"/>
<proteinExistence type="predicted"/>
<reference evidence="1 2" key="1">
    <citation type="submission" date="2016-03" db="EMBL/GenBank/DDBJ databases">
        <title>Complete genome sequence of Thermococcus celer.</title>
        <authorList>
            <person name="Oger P.M."/>
        </authorList>
    </citation>
    <scope>NUCLEOTIDE SEQUENCE [LARGE SCALE GENOMIC DNA]</scope>
    <source>
        <strain evidence="1 2">Vu 13</strain>
    </source>
</reference>
<dbReference type="OrthoDB" id="94367at2157"/>